<dbReference type="EMBL" id="CP066769">
    <property type="protein sequence ID" value="QQK01840.1"/>
    <property type="molecule type" value="Genomic_DNA"/>
</dbReference>
<proteinExistence type="predicted"/>
<evidence type="ECO:0000313" key="1">
    <source>
        <dbReference type="EMBL" id="QQK01840.1"/>
    </source>
</evidence>
<sequence length="65" mass="7128">MRNANLEMIHCKTLQLEAMVSMLRVMASGRVSELCPDIVGNYAWLMSDLIDQIRCGIDAVSGVSA</sequence>
<dbReference type="AlphaFoldDB" id="A0A7T6VDB1"/>
<gene>
    <name evidence="1" type="ORF">JFN94_12175</name>
</gene>
<dbReference type="KEGG" id="bann:JFN94_12175"/>
<name>A0A7T6VDB1_9BURK</name>
<dbReference type="RefSeq" id="WP_029227335.1">
    <property type="nucleotide sequence ID" value="NZ_CP066769.1"/>
</dbReference>
<accession>A0A7T6VDB1</accession>
<dbReference type="Proteomes" id="UP000596205">
    <property type="component" value="Chromosome 1"/>
</dbReference>
<organism evidence="1 2">
    <name type="scientific">Burkholderia anthina</name>
    <dbReference type="NCBI Taxonomy" id="179879"/>
    <lineage>
        <taxon>Bacteria</taxon>
        <taxon>Pseudomonadati</taxon>
        <taxon>Pseudomonadota</taxon>
        <taxon>Betaproteobacteria</taxon>
        <taxon>Burkholderiales</taxon>
        <taxon>Burkholderiaceae</taxon>
        <taxon>Burkholderia</taxon>
        <taxon>Burkholderia cepacia complex</taxon>
    </lineage>
</organism>
<evidence type="ECO:0000313" key="2">
    <source>
        <dbReference type="Proteomes" id="UP000596205"/>
    </source>
</evidence>
<reference evidence="1 2" key="1">
    <citation type="submission" date="2020-12" db="EMBL/GenBank/DDBJ databases">
        <title>Complete genome sequence of Burkholderia anthina BJQ0011.</title>
        <authorList>
            <person name="Xu Y."/>
        </authorList>
    </citation>
    <scope>NUCLEOTIDE SEQUENCE [LARGE SCALE GENOMIC DNA]</scope>
    <source>
        <strain evidence="1 2">BJQ0011</strain>
    </source>
</reference>
<protein>
    <submittedName>
        <fullName evidence="1">Uncharacterized protein</fullName>
    </submittedName>
</protein>